<evidence type="ECO:0000256" key="13">
    <source>
        <dbReference type="SAM" id="SignalP"/>
    </source>
</evidence>
<evidence type="ECO:0000256" key="1">
    <source>
        <dbReference type="ARBA" id="ARBA00004571"/>
    </source>
</evidence>
<dbReference type="PANTHER" id="PTHR32552">
    <property type="entry name" value="FERRICHROME IRON RECEPTOR-RELATED"/>
    <property type="match status" value="1"/>
</dbReference>
<evidence type="ECO:0000256" key="10">
    <source>
        <dbReference type="ARBA" id="ARBA00023237"/>
    </source>
</evidence>
<keyword evidence="7" id="KW-0406">Ion transport</keyword>
<feature type="domain" description="TonB-dependent receptor plug" evidence="15">
    <location>
        <begin position="113"/>
        <end position="216"/>
    </location>
</feature>
<keyword evidence="6" id="KW-0408">Iron</keyword>
<reference evidence="16 17" key="1">
    <citation type="submission" date="2018-03" db="EMBL/GenBank/DDBJ databases">
        <title>Genomic Encyclopedia of Archaeal and Bacterial Type Strains, Phase II (KMG-II): from individual species to whole genera.</title>
        <authorList>
            <person name="Goeker M."/>
        </authorList>
    </citation>
    <scope>NUCLEOTIDE SEQUENCE [LARGE SCALE GENOMIC DNA]</scope>
    <source>
        <strain evidence="16 17">DSM 100214</strain>
    </source>
</reference>
<dbReference type="Proteomes" id="UP000247973">
    <property type="component" value="Unassembled WGS sequence"/>
</dbReference>
<keyword evidence="4" id="KW-0410">Iron transport</keyword>
<evidence type="ECO:0000256" key="2">
    <source>
        <dbReference type="ARBA" id="ARBA00022448"/>
    </source>
</evidence>
<evidence type="ECO:0000256" key="11">
    <source>
        <dbReference type="PROSITE-ProRule" id="PRU01360"/>
    </source>
</evidence>
<feature type="signal peptide" evidence="13">
    <location>
        <begin position="1"/>
        <end position="19"/>
    </location>
</feature>
<dbReference type="InterPro" id="IPR023996">
    <property type="entry name" value="TonB-dep_OMP_SusC/RagA"/>
</dbReference>
<evidence type="ECO:0000313" key="16">
    <source>
        <dbReference type="EMBL" id="PXV63564.1"/>
    </source>
</evidence>
<evidence type="ECO:0000256" key="7">
    <source>
        <dbReference type="ARBA" id="ARBA00023065"/>
    </source>
</evidence>
<dbReference type="PANTHER" id="PTHR32552:SF81">
    <property type="entry name" value="TONB-DEPENDENT OUTER MEMBRANE RECEPTOR"/>
    <property type="match status" value="1"/>
</dbReference>
<evidence type="ECO:0000259" key="15">
    <source>
        <dbReference type="Pfam" id="PF07715"/>
    </source>
</evidence>
<dbReference type="Pfam" id="PF07715">
    <property type="entry name" value="Plug"/>
    <property type="match status" value="1"/>
</dbReference>
<dbReference type="InterPro" id="IPR036942">
    <property type="entry name" value="Beta-barrel_TonB_sf"/>
</dbReference>
<keyword evidence="3 11" id="KW-1134">Transmembrane beta strand</keyword>
<feature type="domain" description="TonB-dependent receptor-like beta-barrel" evidence="14">
    <location>
        <begin position="366"/>
        <end position="951"/>
    </location>
</feature>
<keyword evidence="13" id="KW-0732">Signal</keyword>
<keyword evidence="8 12" id="KW-0798">TonB box</keyword>
<evidence type="ECO:0000256" key="9">
    <source>
        <dbReference type="ARBA" id="ARBA00023136"/>
    </source>
</evidence>
<dbReference type="PROSITE" id="PS52016">
    <property type="entry name" value="TONB_DEPENDENT_REC_3"/>
    <property type="match status" value="1"/>
</dbReference>
<keyword evidence="9 11" id="KW-0472">Membrane</keyword>
<comment type="subcellular location">
    <subcellularLocation>
        <location evidence="1 11">Cell outer membrane</location>
        <topology evidence="1 11">Multi-pass membrane protein</topology>
    </subcellularLocation>
</comment>
<evidence type="ECO:0000256" key="6">
    <source>
        <dbReference type="ARBA" id="ARBA00023004"/>
    </source>
</evidence>
<dbReference type="Gene3D" id="2.40.170.20">
    <property type="entry name" value="TonB-dependent receptor, beta-barrel domain"/>
    <property type="match status" value="1"/>
</dbReference>
<dbReference type="NCBIfam" id="TIGR04056">
    <property type="entry name" value="OMP_RagA_SusC"/>
    <property type="match status" value="1"/>
</dbReference>
<dbReference type="InterPro" id="IPR000531">
    <property type="entry name" value="Beta-barrel_TonB"/>
</dbReference>
<comment type="caution">
    <text evidence="16">The sequence shown here is derived from an EMBL/GenBank/DDBJ whole genome shotgun (WGS) entry which is preliminary data.</text>
</comment>
<organism evidence="16 17">
    <name type="scientific">Dysgonomonas alginatilytica</name>
    <dbReference type="NCBI Taxonomy" id="1605892"/>
    <lineage>
        <taxon>Bacteria</taxon>
        <taxon>Pseudomonadati</taxon>
        <taxon>Bacteroidota</taxon>
        <taxon>Bacteroidia</taxon>
        <taxon>Bacteroidales</taxon>
        <taxon>Dysgonomonadaceae</taxon>
        <taxon>Dysgonomonas</taxon>
    </lineage>
</organism>
<evidence type="ECO:0000256" key="8">
    <source>
        <dbReference type="ARBA" id="ARBA00023077"/>
    </source>
</evidence>
<name>A0A2V3PV90_9BACT</name>
<dbReference type="GO" id="GO:0009279">
    <property type="term" value="C:cell outer membrane"/>
    <property type="evidence" value="ECO:0007669"/>
    <property type="project" value="UniProtKB-SubCell"/>
</dbReference>
<keyword evidence="5 11" id="KW-0812">Transmembrane</keyword>
<protein>
    <submittedName>
        <fullName evidence="16">TonB-linked SusC/RagA family outer membrane protein</fullName>
    </submittedName>
</protein>
<evidence type="ECO:0000256" key="4">
    <source>
        <dbReference type="ARBA" id="ARBA00022496"/>
    </source>
</evidence>
<dbReference type="NCBIfam" id="TIGR04057">
    <property type="entry name" value="SusC_RagA_signa"/>
    <property type="match status" value="1"/>
</dbReference>
<sequence>MKNLILILCLTCLPFLSLAQTTKVQGKIISSEDRMPLIGATVKVKGTNISSSSDLDGNYVIDADAKATLVFSYISFETKEESVNGRKEINVSLSSDAKILEDVVVMGYSSMRKAELSSAVVTLKGDQVTDITTSDIGNMIQGKVAGVMVSSPSGQPGSTAVIQIRGTGSISAAPDPLFVVDGIPGGSFNPNDVETLTVLKDAGATALYGSAAAGGVIVVTTKSASKDQPTKVNFKSNIGLKNALQGNFSMMNGAEIYDVHAQLFPEAILLNQRPEELRNRNFDWRNAAFQTGNIQNYYLSTSGGTAGLNYFSSIDYYKEDGTLKNTNFDRISARLNLNRKLYDNLDMNIRLNYTENNGREASSYINLEGAYGSMPWDNPFDENGNPVKINGDKRPDNGQPWYTQDKRNFFFNEQYNYAKNKAQDLVADLQLNWNIYKWMSLSTTNRASRSNYKYSRYIDSRTIDPEYATGYLLNNIGLHSSWGSTNLLKLNHSFSDHSLSGMLGLEFGKSVDDFSSAAGIGMPGGMDALGAATPKSVDGHKYTAASWSAFGQIQYNYINKYFLTASFRADTNSRFGKDTRTGYFPSVAGSWLLSNEAFLSNNDVISFLKLRANYGVTGNSNIDLFRTMAVYTLSSITSSYQNNVGAVAERLANPDLSWESAYMSGLGVDISLWKRLHINLDVYNIDNKDLLLEVPKPTSTGFYNRLENAGSVRNRGVEIQISSDNIKTKDFNWNTSFNIGFNKNKVMSLPNNESFLQKYGTTSIAQQVKTGQDIFSWYMPKWLGVDYVNGDPVWEKLIRDDNGNVIGSEGTNDYAQADLQVVGKASPKFTGGFTNTVEYKGIGLYIAGSFVYGNDVYNYTREKYDSDGAYLGYNMMNLQSGWIRWQNPGDVATHPKLVMNGNKNSNKTSSRFLEDGSFLRIRNITLSYNLQKTWIEKLKMQSCKVFVSVDNALTFTKFSGTDPEVNMRKASWSLPGLYSESYPVSRQFIFGIDINF</sequence>
<dbReference type="OrthoDB" id="1109192at2"/>
<keyword evidence="2 11" id="KW-0813">Transport</keyword>
<dbReference type="InterPro" id="IPR012910">
    <property type="entry name" value="Plug_dom"/>
</dbReference>
<dbReference type="SUPFAM" id="SSF49464">
    <property type="entry name" value="Carboxypeptidase regulatory domain-like"/>
    <property type="match status" value="1"/>
</dbReference>
<accession>A0A2V3PV90</accession>
<proteinExistence type="inferred from homology"/>
<dbReference type="EMBL" id="QICL01000013">
    <property type="protein sequence ID" value="PXV63564.1"/>
    <property type="molecule type" value="Genomic_DNA"/>
</dbReference>
<keyword evidence="17" id="KW-1185">Reference proteome</keyword>
<dbReference type="AlphaFoldDB" id="A0A2V3PV90"/>
<evidence type="ECO:0000256" key="5">
    <source>
        <dbReference type="ARBA" id="ARBA00022692"/>
    </source>
</evidence>
<evidence type="ECO:0000259" key="14">
    <source>
        <dbReference type="Pfam" id="PF00593"/>
    </source>
</evidence>
<dbReference type="Pfam" id="PF13715">
    <property type="entry name" value="CarbopepD_reg_2"/>
    <property type="match status" value="1"/>
</dbReference>
<keyword evidence="10 11" id="KW-0998">Cell outer membrane</keyword>
<dbReference type="GO" id="GO:0006826">
    <property type="term" value="P:iron ion transport"/>
    <property type="evidence" value="ECO:0007669"/>
    <property type="project" value="UniProtKB-KW"/>
</dbReference>
<dbReference type="InterPro" id="IPR023997">
    <property type="entry name" value="TonB-dep_OMP_SusC/RagA_CS"/>
</dbReference>
<evidence type="ECO:0000313" key="17">
    <source>
        <dbReference type="Proteomes" id="UP000247973"/>
    </source>
</evidence>
<evidence type="ECO:0000256" key="12">
    <source>
        <dbReference type="RuleBase" id="RU003357"/>
    </source>
</evidence>
<dbReference type="InterPro" id="IPR039426">
    <property type="entry name" value="TonB-dep_rcpt-like"/>
</dbReference>
<dbReference type="InterPro" id="IPR008969">
    <property type="entry name" value="CarboxyPept-like_regulatory"/>
</dbReference>
<dbReference type="Gene3D" id="2.170.130.10">
    <property type="entry name" value="TonB-dependent receptor, plug domain"/>
    <property type="match status" value="1"/>
</dbReference>
<dbReference type="SUPFAM" id="SSF56935">
    <property type="entry name" value="Porins"/>
    <property type="match status" value="1"/>
</dbReference>
<gene>
    <name evidence="16" type="ORF">CLV62_11351</name>
</gene>
<dbReference type="RefSeq" id="WP_110310887.1">
    <property type="nucleotide sequence ID" value="NZ_QICL01000013.1"/>
</dbReference>
<dbReference type="Pfam" id="PF00593">
    <property type="entry name" value="TonB_dep_Rec_b-barrel"/>
    <property type="match status" value="1"/>
</dbReference>
<comment type="similarity">
    <text evidence="11 12">Belongs to the TonB-dependent receptor family.</text>
</comment>
<evidence type="ECO:0000256" key="3">
    <source>
        <dbReference type="ARBA" id="ARBA00022452"/>
    </source>
</evidence>
<dbReference type="InterPro" id="IPR037066">
    <property type="entry name" value="Plug_dom_sf"/>
</dbReference>
<feature type="chain" id="PRO_5016079771" evidence="13">
    <location>
        <begin position="20"/>
        <end position="996"/>
    </location>
</feature>